<reference evidence="2" key="1">
    <citation type="journal article" date="2019" name="Int. J. Syst. Evol. Microbiol.">
        <title>The Global Catalogue of Microorganisms (GCM) 10K type strain sequencing project: providing services to taxonomists for standard genome sequencing and annotation.</title>
        <authorList>
            <consortium name="The Broad Institute Genomics Platform"/>
            <consortium name="The Broad Institute Genome Sequencing Center for Infectious Disease"/>
            <person name="Wu L."/>
            <person name="Ma J."/>
        </authorList>
    </citation>
    <scope>NUCLEOTIDE SEQUENCE [LARGE SCALE GENOMIC DNA]</scope>
    <source>
        <strain evidence="2">CGMCC 4.7246</strain>
    </source>
</reference>
<evidence type="ECO:0000313" key="1">
    <source>
        <dbReference type="EMBL" id="MFC6091625.1"/>
    </source>
</evidence>
<comment type="caution">
    <text evidence="1">The sequence shown here is derived from an EMBL/GenBank/DDBJ whole genome shotgun (WGS) entry which is preliminary data.</text>
</comment>
<dbReference type="EMBL" id="JBHSQO010000020">
    <property type="protein sequence ID" value="MFC6091625.1"/>
    <property type="molecule type" value="Genomic_DNA"/>
</dbReference>
<keyword evidence="2" id="KW-1185">Reference proteome</keyword>
<organism evidence="1 2">
    <name type="scientific">Saccharothrix lopnurensis</name>
    <dbReference type="NCBI Taxonomy" id="1670621"/>
    <lineage>
        <taxon>Bacteria</taxon>
        <taxon>Bacillati</taxon>
        <taxon>Actinomycetota</taxon>
        <taxon>Actinomycetes</taxon>
        <taxon>Pseudonocardiales</taxon>
        <taxon>Pseudonocardiaceae</taxon>
        <taxon>Saccharothrix</taxon>
    </lineage>
</organism>
<dbReference type="Proteomes" id="UP001596220">
    <property type="component" value="Unassembled WGS sequence"/>
</dbReference>
<accession>A0ABW1P945</accession>
<gene>
    <name evidence="1" type="ORF">ACFP3R_20330</name>
</gene>
<name>A0ABW1P945_9PSEU</name>
<evidence type="ECO:0000313" key="2">
    <source>
        <dbReference type="Proteomes" id="UP001596220"/>
    </source>
</evidence>
<sequence>MIAVTSSSASTLGRRAGWFTTAVSVTAPASPLATQRWRARLGRHARCLPTGHRLRPEVRVLSASRSAESAVAMIAVRAHDEVFQQVMVSLALVGDRWPVDSTTPTPAETR</sequence>
<protein>
    <submittedName>
        <fullName evidence="1">Uncharacterized protein</fullName>
    </submittedName>
</protein>
<proteinExistence type="predicted"/>